<dbReference type="AlphaFoldDB" id="A0A0E9T0X6"/>
<feature type="chain" id="PRO_5002432465" evidence="1">
    <location>
        <begin position="25"/>
        <end position="60"/>
    </location>
</feature>
<evidence type="ECO:0000256" key="1">
    <source>
        <dbReference type="SAM" id="SignalP"/>
    </source>
</evidence>
<accession>A0A0E9T0X6</accession>
<organism evidence="2">
    <name type="scientific">Anguilla anguilla</name>
    <name type="common">European freshwater eel</name>
    <name type="synonym">Muraena anguilla</name>
    <dbReference type="NCBI Taxonomy" id="7936"/>
    <lineage>
        <taxon>Eukaryota</taxon>
        <taxon>Metazoa</taxon>
        <taxon>Chordata</taxon>
        <taxon>Craniata</taxon>
        <taxon>Vertebrata</taxon>
        <taxon>Euteleostomi</taxon>
        <taxon>Actinopterygii</taxon>
        <taxon>Neopterygii</taxon>
        <taxon>Teleostei</taxon>
        <taxon>Anguilliformes</taxon>
        <taxon>Anguillidae</taxon>
        <taxon>Anguilla</taxon>
    </lineage>
</organism>
<proteinExistence type="predicted"/>
<reference evidence="2" key="1">
    <citation type="submission" date="2014-11" db="EMBL/GenBank/DDBJ databases">
        <authorList>
            <person name="Amaro Gonzalez C."/>
        </authorList>
    </citation>
    <scope>NUCLEOTIDE SEQUENCE</scope>
</reference>
<keyword evidence="1" id="KW-0732">Signal</keyword>
<sequence length="60" mass="6666">MKVCITAILTWLTALPSLLHFVSGEQPIDCLRGPMETGRSVMAALKHRHQGDPVSNRFSF</sequence>
<protein>
    <submittedName>
        <fullName evidence="2">Uncharacterized protein</fullName>
    </submittedName>
</protein>
<evidence type="ECO:0000313" key="2">
    <source>
        <dbReference type="EMBL" id="JAH46595.1"/>
    </source>
</evidence>
<reference evidence="2" key="2">
    <citation type="journal article" date="2015" name="Fish Shellfish Immunol.">
        <title>Early steps in the European eel (Anguilla anguilla)-Vibrio vulnificus interaction in the gills: Role of the RtxA13 toxin.</title>
        <authorList>
            <person name="Callol A."/>
            <person name="Pajuelo D."/>
            <person name="Ebbesson L."/>
            <person name="Teles M."/>
            <person name="MacKenzie S."/>
            <person name="Amaro C."/>
        </authorList>
    </citation>
    <scope>NUCLEOTIDE SEQUENCE</scope>
</reference>
<name>A0A0E9T0X6_ANGAN</name>
<dbReference type="EMBL" id="GBXM01061982">
    <property type="protein sequence ID" value="JAH46595.1"/>
    <property type="molecule type" value="Transcribed_RNA"/>
</dbReference>
<feature type="signal peptide" evidence="1">
    <location>
        <begin position="1"/>
        <end position="24"/>
    </location>
</feature>